<sequence length="155" mass="18388">MKVAFFITIILVCVLTVHAQQNKDDYKTMVDSAITMMYTQFLETSKKQKSWHYLENLYLLNEHDQPLSYVSFSSRFKFINIHDDRNKKILSKGIYAWKVLTTLNRNKFIVTIINFYITYKNRNYDFSNGGGSKTVFEYSCDEDEWKLIAFDNRGI</sequence>
<dbReference type="STRING" id="393003.SAMN05660461_1881"/>
<reference evidence="2 3" key="1">
    <citation type="submission" date="2017-02" db="EMBL/GenBank/DDBJ databases">
        <authorList>
            <person name="Peterson S.W."/>
        </authorList>
    </citation>
    <scope>NUCLEOTIDE SEQUENCE [LARGE SCALE GENOMIC DNA]</scope>
    <source>
        <strain evidence="2 3">DSM 18108</strain>
    </source>
</reference>
<name>A0A1T5NJ10_9BACT</name>
<dbReference type="AlphaFoldDB" id="A0A1T5NJ10"/>
<gene>
    <name evidence="2" type="ORF">SAMN05660461_1881</name>
</gene>
<evidence type="ECO:0000313" key="2">
    <source>
        <dbReference type="EMBL" id="SKD00600.1"/>
    </source>
</evidence>
<evidence type="ECO:0008006" key="4">
    <source>
        <dbReference type="Google" id="ProtNLM"/>
    </source>
</evidence>
<evidence type="ECO:0000256" key="1">
    <source>
        <dbReference type="SAM" id="SignalP"/>
    </source>
</evidence>
<protein>
    <recommendedName>
        <fullName evidence="4">Lumazine-binding</fullName>
    </recommendedName>
</protein>
<dbReference type="EMBL" id="FUZZ01000001">
    <property type="protein sequence ID" value="SKD00600.1"/>
    <property type="molecule type" value="Genomic_DNA"/>
</dbReference>
<accession>A0A1T5NJ10</accession>
<evidence type="ECO:0000313" key="3">
    <source>
        <dbReference type="Proteomes" id="UP000190166"/>
    </source>
</evidence>
<dbReference type="Proteomes" id="UP000190166">
    <property type="component" value="Unassembled WGS sequence"/>
</dbReference>
<feature type="chain" id="PRO_5012775466" description="Lumazine-binding" evidence="1">
    <location>
        <begin position="20"/>
        <end position="155"/>
    </location>
</feature>
<keyword evidence="3" id="KW-1185">Reference proteome</keyword>
<organism evidence="2 3">
    <name type="scientific">Chitinophaga ginsengisegetis</name>
    <dbReference type="NCBI Taxonomy" id="393003"/>
    <lineage>
        <taxon>Bacteria</taxon>
        <taxon>Pseudomonadati</taxon>
        <taxon>Bacteroidota</taxon>
        <taxon>Chitinophagia</taxon>
        <taxon>Chitinophagales</taxon>
        <taxon>Chitinophagaceae</taxon>
        <taxon>Chitinophaga</taxon>
    </lineage>
</organism>
<dbReference type="RefSeq" id="WP_079469113.1">
    <property type="nucleotide sequence ID" value="NZ_FUZZ01000001.1"/>
</dbReference>
<proteinExistence type="predicted"/>
<keyword evidence="1" id="KW-0732">Signal</keyword>
<feature type="signal peptide" evidence="1">
    <location>
        <begin position="1"/>
        <end position="19"/>
    </location>
</feature>